<dbReference type="InterPro" id="IPR051446">
    <property type="entry name" value="HTH_trans_reg/aminotransferase"/>
</dbReference>
<feature type="domain" description="HTH gntR-type" evidence="6">
    <location>
        <begin position="5"/>
        <end position="73"/>
    </location>
</feature>
<evidence type="ECO:0000313" key="8">
    <source>
        <dbReference type="Proteomes" id="UP001180453"/>
    </source>
</evidence>
<name>A0ABU1YLX2_ROSSA</name>
<dbReference type="InterPro" id="IPR015421">
    <property type="entry name" value="PyrdxlP-dep_Trfase_major"/>
</dbReference>
<protein>
    <submittedName>
        <fullName evidence="7">DNA-binding transcriptional MocR family regulator</fullName>
    </submittedName>
</protein>
<evidence type="ECO:0000256" key="5">
    <source>
        <dbReference type="ARBA" id="ARBA00023163"/>
    </source>
</evidence>
<dbReference type="InterPro" id="IPR036388">
    <property type="entry name" value="WH-like_DNA-bd_sf"/>
</dbReference>
<dbReference type="CDD" id="cd00609">
    <property type="entry name" value="AAT_like"/>
    <property type="match status" value="1"/>
</dbReference>
<dbReference type="SUPFAM" id="SSF53383">
    <property type="entry name" value="PLP-dependent transferases"/>
    <property type="match status" value="1"/>
</dbReference>
<dbReference type="CDD" id="cd07377">
    <property type="entry name" value="WHTH_GntR"/>
    <property type="match status" value="1"/>
</dbReference>
<dbReference type="InterPro" id="IPR036390">
    <property type="entry name" value="WH_DNA-bd_sf"/>
</dbReference>
<dbReference type="SMART" id="SM00345">
    <property type="entry name" value="HTH_GNTR"/>
    <property type="match status" value="1"/>
</dbReference>
<evidence type="ECO:0000259" key="6">
    <source>
        <dbReference type="PROSITE" id="PS50949"/>
    </source>
</evidence>
<organism evidence="7 8">
    <name type="scientific">Roseateles saccharophilus</name>
    <name type="common">Pseudomonas saccharophila</name>
    <dbReference type="NCBI Taxonomy" id="304"/>
    <lineage>
        <taxon>Bacteria</taxon>
        <taxon>Pseudomonadati</taxon>
        <taxon>Pseudomonadota</taxon>
        <taxon>Betaproteobacteria</taxon>
        <taxon>Burkholderiales</taxon>
        <taxon>Sphaerotilaceae</taxon>
        <taxon>Roseateles</taxon>
    </lineage>
</organism>
<dbReference type="Gene3D" id="3.90.1150.10">
    <property type="entry name" value="Aspartate Aminotransferase, domain 1"/>
    <property type="match status" value="1"/>
</dbReference>
<dbReference type="Gene3D" id="1.10.10.10">
    <property type="entry name" value="Winged helix-like DNA-binding domain superfamily/Winged helix DNA-binding domain"/>
    <property type="match status" value="1"/>
</dbReference>
<reference evidence="7 8" key="1">
    <citation type="submission" date="2023-07" db="EMBL/GenBank/DDBJ databases">
        <title>Sorghum-associated microbial communities from plants grown in Nebraska, USA.</title>
        <authorList>
            <person name="Schachtman D."/>
        </authorList>
    </citation>
    <scope>NUCLEOTIDE SEQUENCE [LARGE SCALE GENOMIC DNA]</scope>
    <source>
        <strain evidence="7 8">BE314</strain>
    </source>
</reference>
<sequence>MTSRPHLYQTLADSLIQSMRAGRYRPGDRLPSVRELCSTHGMSLATVTHALHRLEDAGWIASRPRRGFFVQAPRDGLPQQARRSTAATLQLEERRHRLMTLAASREGQVSLGHLALPPALLPLTALRRLMSKHLRTEACALASGSVFGSQALREQLAKRLARSGAAVSADDVILTHGDGESLQLCLGLLTQPGDRVAVASPGSLRVLEVVAALGLQSVELPISPGVEESNAALEAFLARERLAACVIDVSLFAAAAGTMSDAEKQSLVTLLAAHRVPLIEFDLMGELHHGAEKGRPLKAFDSEGLVIHCASLACVTGPGFSVGFVVSERHRLRLRAARTVHGELIPHMTDQVLAEFLSGDGFDAHLRRLRLRLRQQVAAWTRAVKQYFPTGTRVSTGDAGYVLWVELPAGLVASDLLARARDAGYTFVPGAVFTSTERFDHCLRLAAAHPLDAVRLAGLQFLGEAARQSLAPVSARMSSN</sequence>
<dbReference type="RefSeq" id="WP_310265021.1">
    <property type="nucleotide sequence ID" value="NZ_JAVDXU010000001.1"/>
</dbReference>
<keyword evidence="5" id="KW-0804">Transcription</keyword>
<proteinExistence type="inferred from homology"/>
<dbReference type="InterPro" id="IPR000524">
    <property type="entry name" value="Tscrpt_reg_HTH_GntR"/>
</dbReference>
<keyword evidence="2" id="KW-0663">Pyridoxal phosphate</keyword>
<dbReference type="Proteomes" id="UP001180453">
    <property type="component" value="Unassembled WGS sequence"/>
</dbReference>
<dbReference type="SUPFAM" id="SSF46785">
    <property type="entry name" value="Winged helix' DNA-binding domain"/>
    <property type="match status" value="1"/>
</dbReference>
<comment type="caution">
    <text evidence="7">The sequence shown here is derived from an EMBL/GenBank/DDBJ whole genome shotgun (WGS) entry which is preliminary data.</text>
</comment>
<dbReference type="InterPro" id="IPR015422">
    <property type="entry name" value="PyrdxlP-dep_Trfase_small"/>
</dbReference>
<gene>
    <name evidence="7" type="ORF">J2X20_002479</name>
</gene>
<dbReference type="PROSITE" id="PS50949">
    <property type="entry name" value="HTH_GNTR"/>
    <property type="match status" value="1"/>
</dbReference>
<dbReference type="InterPro" id="IPR015424">
    <property type="entry name" value="PyrdxlP-dep_Trfase"/>
</dbReference>
<accession>A0ABU1YLX2</accession>
<keyword evidence="3" id="KW-0805">Transcription regulation</keyword>
<dbReference type="EMBL" id="JAVDXU010000001">
    <property type="protein sequence ID" value="MDR7269850.1"/>
    <property type="molecule type" value="Genomic_DNA"/>
</dbReference>
<evidence type="ECO:0000256" key="3">
    <source>
        <dbReference type="ARBA" id="ARBA00023015"/>
    </source>
</evidence>
<keyword evidence="4 7" id="KW-0238">DNA-binding</keyword>
<evidence type="ECO:0000256" key="2">
    <source>
        <dbReference type="ARBA" id="ARBA00022898"/>
    </source>
</evidence>
<dbReference type="Pfam" id="PF00392">
    <property type="entry name" value="GntR"/>
    <property type="match status" value="1"/>
</dbReference>
<dbReference type="GO" id="GO:0003677">
    <property type="term" value="F:DNA binding"/>
    <property type="evidence" value="ECO:0007669"/>
    <property type="project" value="UniProtKB-KW"/>
</dbReference>
<evidence type="ECO:0000256" key="4">
    <source>
        <dbReference type="ARBA" id="ARBA00023125"/>
    </source>
</evidence>
<comment type="similarity">
    <text evidence="1">In the C-terminal section; belongs to the class-I pyridoxal-phosphate-dependent aminotransferase family.</text>
</comment>
<evidence type="ECO:0000313" key="7">
    <source>
        <dbReference type="EMBL" id="MDR7269850.1"/>
    </source>
</evidence>
<dbReference type="Gene3D" id="3.40.640.10">
    <property type="entry name" value="Type I PLP-dependent aspartate aminotransferase-like (Major domain)"/>
    <property type="match status" value="1"/>
</dbReference>
<dbReference type="PANTHER" id="PTHR46577">
    <property type="entry name" value="HTH-TYPE TRANSCRIPTIONAL REGULATORY PROTEIN GABR"/>
    <property type="match status" value="1"/>
</dbReference>
<evidence type="ECO:0000256" key="1">
    <source>
        <dbReference type="ARBA" id="ARBA00005384"/>
    </source>
</evidence>
<dbReference type="PANTHER" id="PTHR46577:SF2">
    <property type="entry name" value="TRANSCRIPTIONAL REGULATORY PROTEIN"/>
    <property type="match status" value="1"/>
</dbReference>
<keyword evidence="8" id="KW-1185">Reference proteome</keyword>